<feature type="signal peptide" evidence="1">
    <location>
        <begin position="1"/>
        <end position="33"/>
    </location>
</feature>
<gene>
    <name evidence="2" type="ORF">EHO59_08670</name>
</gene>
<dbReference type="AlphaFoldDB" id="A0A4R9G0L9"/>
<protein>
    <recommendedName>
        <fullName evidence="4">Lipoprotein</fullName>
    </recommendedName>
</protein>
<comment type="caution">
    <text evidence="2">The sequence shown here is derived from an EMBL/GenBank/DDBJ whole genome shotgun (WGS) entry which is preliminary data.</text>
</comment>
<reference evidence="2" key="1">
    <citation type="journal article" date="2019" name="PLoS Negl. Trop. Dis.">
        <title>Revisiting the worldwide diversity of Leptospira species in the environment.</title>
        <authorList>
            <person name="Vincent A.T."/>
            <person name="Schiettekatte O."/>
            <person name="Bourhy P."/>
            <person name="Veyrier F.J."/>
            <person name="Picardeau M."/>
        </authorList>
    </citation>
    <scope>NUCLEOTIDE SEQUENCE [LARGE SCALE GENOMIC DNA]</scope>
    <source>
        <strain evidence="2">SSS9</strain>
    </source>
</reference>
<dbReference type="Proteomes" id="UP000297453">
    <property type="component" value="Unassembled WGS sequence"/>
</dbReference>
<dbReference type="RefSeq" id="WP_135586913.1">
    <property type="nucleotide sequence ID" value="NZ_RQEP01000010.1"/>
</dbReference>
<feature type="chain" id="PRO_5020294974" description="Lipoprotein" evidence="1">
    <location>
        <begin position="34"/>
        <end position="173"/>
    </location>
</feature>
<accession>A0A4R9G0L9</accession>
<sequence length="173" mass="17774">MNLIISVNKSTMVFLFKKASLLVAILAALNCGAALTYQQTEEAAQQNNSSTSSSELLAALGISGGGSGLAKFSASHLSIQAGNTGSYDIVFSKWPLTGLHGTINVSLTIPGALSDMSLFSFNVADDQGYPITFTNTVSAGLKPGSGTIQHNIDSAPDSSLNNTSLGTVTVTVK</sequence>
<proteinExistence type="predicted"/>
<dbReference type="OrthoDB" id="329019at2"/>
<evidence type="ECO:0000256" key="1">
    <source>
        <dbReference type="SAM" id="SignalP"/>
    </source>
</evidence>
<organism evidence="2 3">
    <name type="scientific">Leptospira semungkisensis</name>
    <dbReference type="NCBI Taxonomy" id="2484985"/>
    <lineage>
        <taxon>Bacteria</taxon>
        <taxon>Pseudomonadati</taxon>
        <taxon>Spirochaetota</taxon>
        <taxon>Spirochaetia</taxon>
        <taxon>Leptospirales</taxon>
        <taxon>Leptospiraceae</taxon>
        <taxon>Leptospira</taxon>
    </lineage>
</organism>
<name>A0A4R9G0L9_9LEPT</name>
<evidence type="ECO:0000313" key="3">
    <source>
        <dbReference type="Proteomes" id="UP000297453"/>
    </source>
</evidence>
<keyword evidence="1" id="KW-0732">Signal</keyword>
<keyword evidence="3" id="KW-1185">Reference proteome</keyword>
<dbReference type="EMBL" id="RQEP01000010">
    <property type="protein sequence ID" value="TGK04912.1"/>
    <property type="molecule type" value="Genomic_DNA"/>
</dbReference>
<evidence type="ECO:0000313" key="2">
    <source>
        <dbReference type="EMBL" id="TGK04912.1"/>
    </source>
</evidence>
<evidence type="ECO:0008006" key="4">
    <source>
        <dbReference type="Google" id="ProtNLM"/>
    </source>
</evidence>